<reference evidence="4" key="2">
    <citation type="submission" date="2020-09" db="EMBL/GenBank/DDBJ databases">
        <authorList>
            <person name="Sun Q."/>
            <person name="Ohkuma M."/>
        </authorList>
    </citation>
    <scope>NUCLEOTIDE SEQUENCE</scope>
    <source>
        <strain evidence="4">JCM 14359</strain>
    </source>
</reference>
<dbReference type="Proteomes" id="UP000653099">
    <property type="component" value="Unassembled WGS sequence"/>
</dbReference>
<comment type="caution">
    <text evidence="4">The sequence shown here is derived from an EMBL/GenBank/DDBJ whole genome shotgun (WGS) entry which is preliminary data.</text>
</comment>
<evidence type="ECO:0000259" key="2">
    <source>
        <dbReference type="Pfam" id="PF00534"/>
    </source>
</evidence>
<organism evidence="4 5">
    <name type="scientific">Halobellus salinus</name>
    <dbReference type="NCBI Taxonomy" id="931585"/>
    <lineage>
        <taxon>Archaea</taxon>
        <taxon>Methanobacteriati</taxon>
        <taxon>Methanobacteriota</taxon>
        <taxon>Stenosarchaea group</taxon>
        <taxon>Halobacteria</taxon>
        <taxon>Halobacteriales</taxon>
        <taxon>Haloferacaceae</taxon>
        <taxon>Halobellus</taxon>
    </lineage>
</organism>
<evidence type="ECO:0000313" key="4">
    <source>
        <dbReference type="EMBL" id="GGI95637.1"/>
    </source>
</evidence>
<dbReference type="InterPro" id="IPR001296">
    <property type="entry name" value="Glyco_trans_1"/>
</dbReference>
<feature type="domain" description="Glycosyl transferase family 1" evidence="2">
    <location>
        <begin position="220"/>
        <end position="282"/>
    </location>
</feature>
<evidence type="ECO:0000259" key="3">
    <source>
        <dbReference type="Pfam" id="PF13439"/>
    </source>
</evidence>
<keyword evidence="5" id="KW-1185">Reference proteome</keyword>
<dbReference type="Gene3D" id="3.40.50.2000">
    <property type="entry name" value="Glycogen Phosphorylase B"/>
    <property type="match status" value="2"/>
</dbReference>
<accession>A0A830EIV4</accession>
<dbReference type="Pfam" id="PF13439">
    <property type="entry name" value="Glyco_transf_4"/>
    <property type="match status" value="1"/>
</dbReference>
<reference evidence="4" key="1">
    <citation type="journal article" date="2014" name="Int. J. Syst. Evol. Microbiol.">
        <title>Complete genome sequence of Corynebacterium casei LMG S-19264T (=DSM 44701T), isolated from a smear-ripened cheese.</title>
        <authorList>
            <consortium name="US DOE Joint Genome Institute (JGI-PGF)"/>
            <person name="Walter F."/>
            <person name="Albersmeier A."/>
            <person name="Kalinowski J."/>
            <person name="Ruckert C."/>
        </authorList>
    </citation>
    <scope>NUCLEOTIDE SEQUENCE</scope>
    <source>
        <strain evidence="4">JCM 14359</strain>
    </source>
</reference>
<dbReference type="InterPro" id="IPR028098">
    <property type="entry name" value="Glyco_trans_4-like_N"/>
</dbReference>
<dbReference type="AlphaFoldDB" id="A0A830EIV4"/>
<dbReference type="Pfam" id="PF00534">
    <property type="entry name" value="Glycos_transf_1"/>
    <property type="match status" value="1"/>
</dbReference>
<evidence type="ECO:0000256" key="1">
    <source>
        <dbReference type="ARBA" id="ARBA00022679"/>
    </source>
</evidence>
<evidence type="ECO:0008006" key="6">
    <source>
        <dbReference type="Google" id="ProtNLM"/>
    </source>
</evidence>
<name>A0A830EIV4_9EURY</name>
<protein>
    <recommendedName>
        <fullName evidence="6">Glycosyltransferase</fullName>
    </recommendedName>
</protein>
<proteinExistence type="predicted"/>
<dbReference type="EMBL" id="BMOC01000001">
    <property type="protein sequence ID" value="GGI95637.1"/>
    <property type="molecule type" value="Genomic_DNA"/>
</dbReference>
<gene>
    <name evidence="4" type="ORF">GCM10008995_02150</name>
</gene>
<keyword evidence="1" id="KW-0808">Transferase</keyword>
<dbReference type="PANTHER" id="PTHR46401">
    <property type="entry name" value="GLYCOSYLTRANSFERASE WBBK-RELATED"/>
    <property type="match status" value="1"/>
</dbReference>
<feature type="domain" description="Glycosyltransferase subfamily 4-like N-terminal" evidence="3">
    <location>
        <begin position="3"/>
        <end position="170"/>
    </location>
</feature>
<dbReference type="PANTHER" id="PTHR46401:SF2">
    <property type="entry name" value="GLYCOSYLTRANSFERASE WBBK-RELATED"/>
    <property type="match status" value="1"/>
</dbReference>
<dbReference type="CDD" id="cd03801">
    <property type="entry name" value="GT4_PimA-like"/>
    <property type="match status" value="1"/>
</dbReference>
<sequence>MGYHLGYLYSKIVELGHELTVLAGTCSQSSKTAHNLINDSIRVERFSYGTFHAHHLWFSIALKNRLREFEVENFDVALTHTHIPFELGIPTIQKYHGCSRKQRPFFRQELSGPKKIVDSLIDPTRRLIEQRSIRYLDFAIFNSKLCRDAWKEHYEVETSTTVIYNGVDTNIFYPREVEEQKDYVLFVGDSVRKGLLTVKEYANQLSEEVWVVGPSKVEDENITALGRVNQDRLAELYTGAVATVHPARFEAFGNVILESLACGTPVVISDQCGAAEIVDETYGRVTTDLPEGVKSVKGIDRNVCVEKARNFTWSKVADQTISKIRENVNIFE</sequence>
<evidence type="ECO:0000313" key="5">
    <source>
        <dbReference type="Proteomes" id="UP000653099"/>
    </source>
</evidence>
<dbReference type="GO" id="GO:0016757">
    <property type="term" value="F:glycosyltransferase activity"/>
    <property type="evidence" value="ECO:0007669"/>
    <property type="project" value="InterPro"/>
</dbReference>
<dbReference type="SUPFAM" id="SSF53756">
    <property type="entry name" value="UDP-Glycosyltransferase/glycogen phosphorylase"/>
    <property type="match status" value="1"/>
</dbReference>